<feature type="active site" description="Nucleophile" evidence="11">
    <location>
        <position position="407"/>
    </location>
</feature>
<name>A0ABS2L8K6_9MICO</name>
<accession>A0ABS2L8K6</accession>
<evidence type="ECO:0000256" key="6">
    <source>
        <dbReference type="ARBA" id="ARBA00022723"/>
    </source>
</evidence>
<comment type="pathway">
    <text evidence="11">Cofactor biosynthesis; riboflavin biosynthesis; 5-amino-6-(D-ribitylamino)uracil from GTP: step 1/4.</text>
</comment>
<evidence type="ECO:0000256" key="11">
    <source>
        <dbReference type="HAMAP-Rule" id="MF_00179"/>
    </source>
</evidence>
<feature type="binding site" evidence="11">
    <location>
        <position position="349"/>
    </location>
    <ligand>
        <name>GTP</name>
        <dbReference type="ChEBI" id="CHEBI:37565"/>
    </ligand>
</feature>
<keyword evidence="11" id="KW-0862">Zinc</keyword>
<feature type="binding site" evidence="11">
    <location>
        <position position="428"/>
    </location>
    <ligand>
        <name>GTP</name>
        <dbReference type="ChEBI" id="CHEBI:37565"/>
    </ligand>
</feature>
<comment type="catalytic activity">
    <reaction evidence="10 11">
        <text>GTP + 4 H2O = 2,5-diamino-6-hydroxy-4-(5-phosphoribosylamino)-pyrimidine + formate + 2 phosphate + 3 H(+)</text>
        <dbReference type="Rhea" id="RHEA:23704"/>
        <dbReference type="ChEBI" id="CHEBI:15377"/>
        <dbReference type="ChEBI" id="CHEBI:15378"/>
        <dbReference type="ChEBI" id="CHEBI:15740"/>
        <dbReference type="ChEBI" id="CHEBI:37565"/>
        <dbReference type="ChEBI" id="CHEBI:43474"/>
        <dbReference type="ChEBI" id="CHEBI:58614"/>
        <dbReference type="EC" id="3.5.4.25"/>
    </reaction>
</comment>
<evidence type="ECO:0000256" key="9">
    <source>
        <dbReference type="ARBA" id="ARBA00023134"/>
    </source>
</evidence>
<dbReference type="Gene3D" id="3.40.50.10990">
    <property type="entry name" value="GTP cyclohydrolase II"/>
    <property type="match status" value="1"/>
</dbReference>
<evidence type="ECO:0000256" key="12">
    <source>
        <dbReference type="SAM" id="MobiDB-lite"/>
    </source>
</evidence>
<evidence type="ECO:0000256" key="3">
    <source>
        <dbReference type="ARBA" id="ARBA00004904"/>
    </source>
</evidence>
<dbReference type="Pfam" id="PF00926">
    <property type="entry name" value="DHBP_synthase"/>
    <property type="match status" value="1"/>
</dbReference>
<evidence type="ECO:0000256" key="7">
    <source>
        <dbReference type="ARBA" id="ARBA00022741"/>
    </source>
</evidence>
<evidence type="ECO:0000256" key="1">
    <source>
        <dbReference type="ARBA" id="ARBA00000141"/>
    </source>
</evidence>
<evidence type="ECO:0000256" key="8">
    <source>
        <dbReference type="ARBA" id="ARBA00022801"/>
    </source>
</evidence>
<dbReference type="NCBIfam" id="TIGR00505">
    <property type="entry name" value="ribA"/>
    <property type="match status" value="1"/>
</dbReference>
<dbReference type="InterPro" id="IPR000926">
    <property type="entry name" value="RibA"/>
</dbReference>
<comment type="similarity">
    <text evidence="4">In the N-terminal section; belongs to the DHBP synthase family.</text>
</comment>
<comment type="function">
    <text evidence="11">Catalyzes the conversion of GTP to 2,5-diamino-6-ribosylamino-4(3H)-pyrimidinone 5'-phosphate (DARP), formate and pyrophosphate.</text>
</comment>
<feature type="compositionally biased region" description="Low complexity" evidence="12">
    <location>
        <begin position="236"/>
        <end position="259"/>
    </location>
</feature>
<feature type="domain" description="GTP cyclohydrolase II" evidence="13">
    <location>
        <begin position="287"/>
        <end position="449"/>
    </location>
</feature>
<dbReference type="PANTHER" id="PTHR21327:SF47">
    <property type="entry name" value="GTP CYCLOHYDROLASE II DOMAIN-CONTAINING PROTEIN"/>
    <property type="match status" value="1"/>
</dbReference>
<proteinExistence type="inferred from homology"/>
<keyword evidence="9 11" id="KW-0342">GTP-binding</keyword>
<feature type="binding site" evidence="11">
    <location>
        <position position="433"/>
    </location>
    <ligand>
        <name>GTP</name>
        <dbReference type="ChEBI" id="CHEBI:37565"/>
    </ligand>
</feature>
<keyword evidence="5 11" id="KW-0686">Riboflavin biosynthesis</keyword>
<evidence type="ECO:0000313" key="14">
    <source>
        <dbReference type="EMBL" id="MBM7473349.1"/>
    </source>
</evidence>
<comment type="cofactor">
    <cofactor evidence="11">
        <name>Zn(2+)</name>
        <dbReference type="ChEBI" id="CHEBI:29105"/>
    </cofactor>
    <text evidence="11">Binds 1 zinc ion per subunit.</text>
</comment>
<dbReference type="PIRSF" id="PIRSF001259">
    <property type="entry name" value="RibA"/>
    <property type="match status" value="1"/>
</dbReference>
<evidence type="ECO:0000256" key="2">
    <source>
        <dbReference type="ARBA" id="ARBA00002284"/>
    </source>
</evidence>
<dbReference type="GO" id="GO:0008686">
    <property type="term" value="F:3,4-dihydroxy-2-butanone-4-phosphate synthase activity"/>
    <property type="evidence" value="ECO:0007669"/>
    <property type="project" value="UniProtKB-EC"/>
</dbReference>
<feature type="compositionally biased region" description="Basic and acidic residues" evidence="12">
    <location>
        <begin position="260"/>
        <end position="273"/>
    </location>
</feature>
<dbReference type="Gene3D" id="3.90.870.10">
    <property type="entry name" value="DHBP synthase"/>
    <property type="match status" value="1"/>
</dbReference>
<comment type="function">
    <text evidence="2">Catalyzes the conversion of D-ribulose 5-phosphate to formate and 3,4-dihydroxy-2-butanone 4-phosphate.</text>
</comment>
<protein>
    <recommendedName>
        <fullName evidence="11">GTP cyclohydrolase-2</fullName>
        <ecNumber evidence="11">3.5.4.25</ecNumber>
    </recommendedName>
    <alternativeName>
        <fullName evidence="11">GTP cyclohydrolase II</fullName>
    </alternativeName>
</protein>
<gene>
    <name evidence="11" type="primary">ribA</name>
    <name evidence="14" type="ORF">JOE66_002983</name>
</gene>
<evidence type="ECO:0000259" key="13">
    <source>
        <dbReference type="Pfam" id="PF00925"/>
    </source>
</evidence>
<dbReference type="PANTHER" id="PTHR21327">
    <property type="entry name" value="GTP CYCLOHYDROLASE II-RELATED"/>
    <property type="match status" value="1"/>
</dbReference>
<dbReference type="Proteomes" id="UP000776164">
    <property type="component" value="Unassembled WGS sequence"/>
</dbReference>
<reference evidence="14 15" key="1">
    <citation type="submission" date="2021-01" db="EMBL/GenBank/DDBJ databases">
        <title>Sequencing the genomes of 1000 actinobacteria strains.</title>
        <authorList>
            <person name="Klenk H.-P."/>
        </authorList>
    </citation>
    <scope>NUCLEOTIDE SEQUENCE [LARGE SCALE GENOMIC DNA]</scope>
    <source>
        <strain evidence="14 15">DSM 13057</strain>
    </source>
</reference>
<organism evidence="14 15">
    <name type="scientific">Subtercola frigoramans</name>
    <dbReference type="NCBI Taxonomy" id="120298"/>
    <lineage>
        <taxon>Bacteria</taxon>
        <taxon>Bacillati</taxon>
        <taxon>Actinomycetota</taxon>
        <taxon>Actinomycetes</taxon>
        <taxon>Micrococcales</taxon>
        <taxon>Microbacteriaceae</taxon>
        <taxon>Subtercola</taxon>
    </lineage>
</organism>
<keyword evidence="6 11" id="KW-0479">Metal-binding</keyword>
<dbReference type="EC" id="3.5.4.25" evidence="11"/>
<dbReference type="GO" id="GO:0003935">
    <property type="term" value="F:GTP cyclohydrolase II activity"/>
    <property type="evidence" value="ECO:0007669"/>
    <property type="project" value="UniProtKB-EC"/>
</dbReference>
<comment type="similarity">
    <text evidence="11">Belongs to the GTP cyclohydrolase II family.</text>
</comment>
<feature type="binding site" evidence="11">
    <location>
        <position position="393"/>
    </location>
    <ligand>
        <name>GTP</name>
        <dbReference type="ChEBI" id="CHEBI:37565"/>
    </ligand>
</feature>
<dbReference type="CDD" id="cd00641">
    <property type="entry name" value="GTP_cyclohydro2"/>
    <property type="match status" value="1"/>
</dbReference>
<feature type="active site" description="Proton acceptor" evidence="11">
    <location>
        <position position="405"/>
    </location>
</feature>
<evidence type="ECO:0000313" key="15">
    <source>
        <dbReference type="Proteomes" id="UP000776164"/>
    </source>
</evidence>
<keyword evidence="15" id="KW-1185">Reference proteome</keyword>
<comment type="caution">
    <text evidence="14">The sequence shown here is derived from an EMBL/GenBank/DDBJ whole genome shotgun (WGS) entry which is preliminary data.</text>
</comment>
<feature type="binding site" evidence="11">
    <location>
        <begin position="371"/>
        <end position="373"/>
    </location>
    <ligand>
        <name>GTP</name>
        <dbReference type="ChEBI" id="CHEBI:37565"/>
    </ligand>
</feature>
<dbReference type="InterPro" id="IPR036144">
    <property type="entry name" value="RibA-like_sf"/>
</dbReference>
<keyword evidence="7 11" id="KW-0547">Nucleotide-binding</keyword>
<dbReference type="EMBL" id="JAFBBU010000001">
    <property type="protein sequence ID" value="MBM7473349.1"/>
    <property type="molecule type" value="Genomic_DNA"/>
</dbReference>
<dbReference type="Pfam" id="PF00925">
    <property type="entry name" value="GTP_cyclohydro2"/>
    <property type="match status" value="1"/>
</dbReference>
<evidence type="ECO:0000256" key="10">
    <source>
        <dbReference type="ARBA" id="ARBA00049295"/>
    </source>
</evidence>
<feature type="binding site" evidence="11">
    <location>
        <begin position="328"/>
        <end position="332"/>
    </location>
    <ligand>
        <name>GTP</name>
        <dbReference type="ChEBI" id="CHEBI:37565"/>
    </ligand>
</feature>
<dbReference type="HAMAP" id="MF_00179">
    <property type="entry name" value="RibA"/>
    <property type="match status" value="1"/>
</dbReference>
<feature type="binding site" evidence="11">
    <location>
        <position position="333"/>
    </location>
    <ligand>
        <name>Zn(2+)</name>
        <dbReference type="ChEBI" id="CHEBI:29105"/>
        <note>catalytic</note>
    </ligand>
</feature>
<dbReference type="SUPFAM" id="SSF55821">
    <property type="entry name" value="YrdC/RibB"/>
    <property type="match status" value="1"/>
</dbReference>
<dbReference type="NCBIfam" id="NF001591">
    <property type="entry name" value="PRK00393.1"/>
    <property type="match status" value="1"/>
</dbReference>
<dbReference type="RefSeq" id="WP_239518329.1">
    <property type="nucleotide sequence ID" value="NZ_BAAAHT010000014.1"/>
</dbReference>
<keyword evidence="8 11" id="KW-0378">Hydrolase</keyword>
<evidence type="ECO:0000256" key="5">
    <source>
        <dbReference type="ARBA" id="ARBA00022619"/>
    </source>
</evidence>
<keyword evidence="14" id="KW-0456">Lyase</keyword>
<dbReference type="SUPFAM" id="SSF142695">
    <property type="entry name" value="RibA-like"/>
    <property type="match status" value="1"/>
</dbReference>
<comment type="catalytic activity">
    <reaction evidence="1">
        <text>D-ribulose 5-phosphate = (2S)-2-hydroxy-3-oxobutyl phosphate + formate + H(+)</text>
        <dbReference type="Rhea" id="RHEA:18457"/>
        <dbReference type="ChEBI" id="CHEBI:15378"/>
        <dbReference type="ChEBI" id="CHEBI:15740"/>
        <dbReference type="ChEBI" id="CHEBI:58121"/>
        <dbReference type="ChEBI" id="CHEBI:58830"/>
        <dbReference type="EC" id="4.1.99.12"/>
    </reaction>
</comment>
<dbReference type="InterPro" id="IPR032677">
    <property type="entry name" value="GTP_cyclohydro_II"/>
</dbReference>
<dbReference type="InterPro" id="IPR017945">
    <property type="entry name" value="DHBP_synth_RibB-like_a/b_dom"/>
</dbReference>
<dbReference type="NCBIfam" id="TIGR00506">
    <property type="entry name" value="ribB"/>
    <property type="match status" value="1"/>
</dbReference>
<sequence length="480" mass="50445">MSLTPMPEVLAALRAGKPVIVADDEDRENEGDAILAAELATPEWIAWMVRNTSGFLCAPMTVERAAALELPPMVERNEDSRRTAYTITVDASSPIVTTGISAADRAFTLRALADGASTPASFIRPGHVLPVVAVAGGVRERPGHTEASVELMQLAGLSPVGVIGEIVSTDGSMARMPELLEIAAREGLPVTTIEALIVWLNEADARAEAGTALAVDGNEDAPVVGADTALSDADSHGSSNTVSSSSGSASAGSTSSGSTSRDDQRPTLGSRMDHVPVDLVDRVEFAVETLVPTIHGTFRFRAYHDLVSGADHLAVIAGDPSDPSSVVRIHSECLTGEAFGSLKCECGPQLTASLDLIAELGGVVIYLRGHEGRGIGLINKLRAYQLQEDGLDTLDANLALGLPGDVRDYGAAVAILEDLGLTHVRLLTNNPEKVRQLEERGITVVERVPLIVGRGSANSSYLDAKRDRMGHLLPLPTLVE</sequence>
<dbReference type="InterPro" id="IPR000422">
    <property type="entry name" value="DHBP_synthase_RibB"/>
</dbReference>
<feature type="binding site" evidence="11">
    <location>
        <position position="344"/>
    </location>
    <ligand>
        <name>Zn(2+)</name>
        <dbReference type="ChEBI" id="CHEBI:29105"/>
        <note>catalytic</note>
    </ligand>
</feature>
<feature type="region of interest" description="Disordered" evidence="12">
    <location>
        <begin position="229"/>
        <end position="273"/>
    </location>
</feature>
<evidence type="ECO:0000256" key="4">
    <source>
        <dbReference type="ARBA" id="ARBA00005520"/>
    </source>
</evidence>
<feature type="binding site" evidence="11">
    <location>
        <position position="346"/>
    </location>
    <ligand>
        <name>Zn(2+)</name>
        <dbReference type="ChEBI" id="CHEBI:29105"/>
        <note>catalytic</note>
    </ligand>
</feature>
<comment type="pathway">
    <text evidence="3">Cofactor biosynthesis; riboflavin biosynthesis; 2-hydroxy-3-oxobutyl phosphate from D-ribulose 5-phosphate: step 1/1.</text>
</comment>